<gene>
    <name evidence="3" type="ORF">NIES46_10190</name>
</gene>
<dbReference type="EMBL" id="BIMW01000058">
    <property type="protein sequence ID" value="GCE92970.1"/>
    <property type="molecule type" value="Genomic_DNA"/>
</dbReference>
<evidence type="ECO:0008006" key="5">
    <source>
        <dbReference type="Google" id="ProtNLM"/>
    </source>
</evidence>
<keyword evidence="4" id="KW-1185">Reference proteome</keyword>
<proteinExistence type="predicted"/>
<evidence type="ECO:0000313" key="3">
    <source>
        <dbReference type="EMBL" id="GCE92970.1"/>
    </source>
</evidence>
<dbReference type="InterPro" id="IPR001296">
    <property type="entry name" value="Glyco_trans_1"/>
</dbReference>
<dbReference type="Gene3D" id="3.40.50.2000">
    <property type="entry name" value="Glycogen Phosphorylase B"/>
    <property type="match status" value="2"/>
</dbReference>
<accession>A0A5M3T505</accession>
<name>A0A5M3T505_LIMPL</name>
<dbReference type="PANTHER" id="PTHR45947:SF3">
    <property type="entry name" value="SULFOQUINOVOSYL TRANSFERASE SQD2"/>
    <property type="match status" value="1"/>
</dbReference>
<organism evidence="3 4">
    <name type="scientific">Limnospira platensis NIES-46</name>
    <dbReference type="NCBI Taxonomy" id="1236695"/>
    <lineage>
        <taxon>Bacteria</taxon>
        <taxon>Bacillati</taxon>
        <taxon>Cyanobacteriota</taxon>
        <taxon>Cyanophyceae</taxon>
        <taxon>Oscillatoriophycideae</taxon>
        <taxon>Oscillatoriales</taxon>
        <taxon>Sirenicapillariaceae</taxon>
        <taxon>Limnospira</taxon>
    </lineage>
</organism>
<protein>
    <recommendedName>
        <fullName evidence="5">Glycosyl transferase</fullName>
    </recommendedName>
</protein>
<reference evidence="3 4" key="1">
    <citation type="journal article" date="2019" name="J Genomics">
        <title>The Draft Genome of a Hydrogen-producing Cyanobacterium, Arthrospira platensis NIES-46.</title>
        <authorList>
            <person name="Suzuki S."/>
            <person name="Yamaguchi H."/>
            <person name="Kawachi M."/>
        </authorList>
    </citation>
    <scope>NUCLEOTIDE SEQUENCE [LARGE SCALE GENOMIC DNA]</scope>
    <source>
        <strain evidence="3 4">NIES-46</strain>
    </source>
</reference>
<dbReference type="Pfam" id="PF13439">
    <property type="entry name" value="Glyco_transf_4"/>
    <property type="match status" value="1"/>
</dbReference>
<dbReference type="Proteomes" id="UP000326169">
    <property type="component" value="Unassembled WGS sequence"/>
</dbReference>
<feature type="domain" description="Glycosyl transferase family 1" evidence="1">
    <location>
        <begin position="194"/>
        <end position="352"/>
    </location>
</feature>
<evidence type="ECO:0000259" key="1">
    <source>
        <dbReference type="Pfam" id="PF00534"/>
    </source>
</evidence>
<evidence type="ECO:0000313" key="4">
    <source>
        <dbReference type="Proteomes" id="UP000326169"/>
    </source>
</evidence>
<dbReference type="RefSeq" id="WP_006619478.1">
    <property type="nucleotide sequence ID" value="NZ_BIMW01000058.1"/>
</dbReference>
<feature type="domain" description="Glycosyltransferase subfamily 4-like N-terminal" evidence="2">
    <location>
        <begin position="42"/>
        <end position="172"/>
    </location>
</feature>
<dbReference type="Pfam" id="PF00534">
    <property type="entry name" value="Glycos_transf_1"/>
    <property type="match status" value="1"/>
</dbReference>
<dbReference type="CDD" id="cd03801">
    <property type="entry name" value="GT4_PimA-like"/>
    <property type="match status" value="1"/>
</dbReference>
<dbReference type="InterPro" id="IPR050194">
    <property type="entry name" value="Glycosyltransferase_grp1"/>
</dbReference>
<dbReference type="SUPFAM" id="SSF53756">
    <property type="entry name" value="UDP-Glycosyltransferase/glycogen phosphorylase"/>
    <property type="match status" value="1"/>
</dbReference>
<evidence type="ECO:0000259" key="2">
    <source>
        <dbReference type="Pfam" id="PF13439"/>
    </source>
</evidence>
<comment type="caution">
    <text evidence="3">The sequence shown here is derived from an EMBL/GenBank/DDBJ whole genome shotgun (WGS) entry which is preliminary data.</text>
</comment>
<dbReference type="PANTHER" id="PTHR45947">
    <property type="entry name" value="SULFOQUINOVOSYL TRANSFERASE SQD2"/>
    <property type="match status" value="1"/>
</dbReference>
<sequence>MKNTRVAWLLTSAFYYWQPSLSCYSQLFPDTTVFTSRWHGFAPGLEDSFRVEILGDRQIISLRKSANSYGDNFTYLPLNIVKRLLQFKPDLIFSNSFGVWTILAILFKPIGGWRVVIAYEGSSPGVDYRNSPLRLAIRRGMVKAADACITNSHGGKNYLIEILNAKENQVFVHPYEVPWVQSLGTPDRDLKSTYSQKLTFLFVGVIIPRKGLSYLLEACAILQKQGETNYQLWVVGDGEQRQELETFCQHNQLTNYVRWFGRVEYNNLATYFTQADIFVLPTLEDTWGMVVLEAMVLGRPILCSELAGASELITDGENGYCFHPQQPEYLAELMTRFIHNPELARLMGMRSQKLMNNYTPQAAANFLNQVTSFIFPNS</sequence>
<dbReference type="GeneID" id="301681926"/>
<dbReference type="InterPro" id="IPR028098">
    <property type="entry name" value="Glyco_trans_4-like_N"/>
</dbReference>